<dbReference type="EC" id="2.7.7.65" evidence="1"/>
<dbReference type="InterPro" id="IPR001789">
    <property type="entry name" value="Sig_transdc_resp-reg_receiver"/>
</dbReference>
<evidence type="ECO:0000313" key="6">
    <source>
        <dbReference type="EMBL" id="MBN7769743.1"/>
    </source>
</evidence>
<dbReference type="Pfam" id="PF00990">
    <property type="entry name" value="GGDEF"/>
    <property type="match status" value="1"/>
</dbReference>
<dbReference type="PROSITE" id="PS50887">
    <property type="entry name" value="GGDEF"/>
    <property type="match status" value="1"/>
</dbReference>
<dbReference type="InterPro" id="IPR011006">
    <property type="entry name" value="CheY-like_superfamily"/>
</dbReference>
<dbReference type="SUPFAM" id="SSF55073">
    <property type="entry name" value="Nucleotide cyclase"/>
    <property type="match status" value="1"/>
</dbReference>
<keyword evidence="3" id="KW-0597">Phosphoprotein</keyword>
<dbReference type="InterPro" id="IPR050469">
    <property type="entry name" value="Diguanylate_Cyclase"/>
</dbReference>
<comment type="catalytic activity">
    <reaction evidence="2">
        <text>2 GTP = 3',3'-c-di-GMP + 2 diphosphate</text>
        <dbReference type="Rhea" id="RHEA:24898"/>
        <dbReference type="ChEBI" id="CHEBI:33019"/>
        <dbReference type="ChEBI" id="CHEBI:37565"/>
        <dbReference type="ChEBI" id="CHEBI:58805"/>
        <dbReference type="EC" id="2.7.7.65"/>
    </reaction>
</comment>
<dbReference type="PANTHER" id="PTHR45138">
    <property type="entry name" value="REGULATORY COMPONENTS OF SENSORY TRANSDUCTION SYSTEM"/>
    <property type="match status" value="1"/>
</dbReference>
<feature type="domain" description="Response regulatory" evidence="4">
    <location>
        <begin position="5"/>
        <end position="120"/>
    </location>
</feature>
<evidence type="ECO:0000313" key="7">
    <source>
        <dbReference type="Proteomes" id="UP000664344"/>
    </source>
</evidence>
<sequence length="298" mass="33344">MHQQKVLIVDDQVLNHAFIASEIEDFCTPISADSGAKALKLASRLKPDLILMDINMPGLDGFEVCQQLKSNPQTEDIPVIFLSGMTDIASEKTGLELGALDYIRRPFNPEILKARIWNQLQLQRKRRTLEKMSNRDSLTNIANRRYFDQSLGHEWERMRELKHPLGLLMIDIDAFKPFNDEYGHVTGDKALKRVAQCLNQSLKRSGDLVARYGGEEFACILPHTDKDSARLIGNQLCAAVLDLMIPHGASTVSAYVTISIGSASVYPGETGSIKRLIALADQRLYTAKNTGRNRVVHE</sequence>
<dbReference type="NCBIfam" id="TIGR00254">
    <property type="entry name" value="GGDEF"/>
    <property type="match status" value="1"/>
</dbReference>
<evidence type="ECO:0000259" key="4">
    <source>
        <dbReference type="PROSITE" id="PS50110"/>
    </source>
</evidence>
<dbReference type="InterPro" id="IPR000160">
    <property type="entry name" value="GGDEF_dom"/>
</dbReference>
<organism evidence="6 7">
    <name type="scientific">Marinobacter daepoensis</name>
    <dbReference type="NCBI Taxonomy" id="262077"/>
    <lineage>
        <taxon>Bacteria</taxon>
        <taxon>Pseudomonadati</taxon>
        <taxon>Pseudomonadota</taxon>
        <taxon>Gammaproteobacteria</taxon>
        <taxon>Pseudomonadales</taxon>
        <taxon>Marinobacteraceae</taxon>
        <taxon>Marinobacter</taxon>
    </lineage>
</organism>
<dbReference type="PROSITE" id="PS50110">
    <property type="entry name" value="RESPONSE_REGULATORY"/>
    <property type="match status" value="1"/>
</dbReference>
<dbReference type="Pfam" id="PF00072">
    <property type="entry name" value="Response_reg"/>
    <property type="match status" value="1"/>
</dbReference>
<comment type="caution">
    <text evidence="6">The sequence shown here is derived from an EMBL/GenBank/DDBJ whole genome shotgun (WGS) entry which is preliminary data.</text>
</comment>
<evidence type="ECO:0000256" key="2">
    <source>
        <dbReference type="ARBA" id="ARBA00034247"/>
    </source>
</evidence>
<evidence type="ECO:0000256" key="3">
    <source>
        <dbReference type="PROSITE-ProRule" id="PRU00169"/>
    </source>
</evidence>
<dbReference type="SUPFAM" id="SSF52172">
    <property type="entry name" value="CheY-like"/>
    <property type="match status" value="1"/>
</dbReference>
<dbReference type="InterPro" id="IPR029787">
    <property type="entry name" value="Nucleotide_cyclase"/>
</dbReference>
<name>A0ABS3BD24_9GAMM</name>
<reference evidence="6 7" key="1">
    <citation type="submission" date="2021-02" db="EMBL/GenBank/DDBJ databases">
        <title>PHA producing bacteria isolated from coastal sediment in Guangdong, Shenzhen.</title>
        <authorList>
            <person name="Zheng W."/>
            <person name="Yu S."/>
            <person name="Huang Y."/>
        </authorList>
    </citation>
    <scope>NUCLEOTIDE SEQUENCE [LARGE SCALE GENOMIC DNA]</scope>
    <source>
        <strain evidence="6 7">TN21-5</strain>
    </source>
</reference>
<dbReference type="Gene3D" id="3.40.50.2300">
    <property type="match status" value="1"/>
</dbReference>
<protein>
    <recommendedName>
        <fullName evidence="1">diguanylate cyclase</fullName>
        <ecNumber evidence="1">2.7.7.65</ecNumber>
    </recommendedName>
</protein>
<dbReference type="Gene3D" id="3.30.70.270">
    <property type="match status" value="1"/>
</dbReference>
<dbReference type="InterPro" id="IPR043128">
    <property type="entry name" value="Rev_trsase/Diguanyl_cyclase"/>
</dbReference>
<dbReference type="EMBL" id="JAFKDB010000008">
    <property type="protein sequence ID" value="MBN7769743.1"/>
    <property type="molecule type" value="Genomic_DNA"/>
</dbReference>
<keyword evidence="7" id="KW-1185">Reference proteome</keyword>
<dbReference type="SMART" id="SM00267">
    <property type="entry name" value="GGDEF"/>
    <property type="match status" value="1"/>
</dbReference>
<dbReference type="PANTHER" id="PTHR45138:SF9">
    <property type="entry name" value="DIGUANYLATE CYCLASE DGCM-RELATED"/>
    <property type="match status" value="1"/>
</dbReference>
<dbReference type="SMART" id="SM00448">
    <property type="entry name" value="REC"/>
    <property type="match status" value="1"/>
</dbReference>
<proteinExistence type="predicted"/>
<evidence type="ECO:0000259" key="5">
    <source>
        <dbReference type="PROSITE" id="PS50887"/>
    </source>
</evidence>
<dbReference type="RefSeq" id="WP_206557149.1">
    <property type="nucleotide sequence ID" value="NZ_JAFKDB010000008.1"/>
</dbReference>
<gene>
    <name evidence="6" type="ORF">JYP53_07510</name>
</gene>
<dbReference type="CDD" id="cd01949">
    <property type="entry name" value="GGDEF"/>
    <property type="match status" value="1"/>
</dbReference>
<feature type="domain" description="GGDEF" evidence="5">
    <location>
        <begin position="163"/>
        <end position="298"/>
    </location>
</feature>
<dbReference type="Proteomes" id="UP000664344">
    <property type="component" value="Unassembled WGS sequence"/>
</dbReference>
<accession>A0ABS3BD24</accession>
<evidence type="ECO:0000256" key="1">
    <source>
        <dbReference type="ARBA" id="ARBA00012528"/>
    </source>
</evidence>
<feature type="modified residue" description="4-aspartylphosphate" evidence="3">
    <location>
        <position position="53"/>
    </location>
</feature>